<dbReference type="InterPro" id="IPR017800">
    <property type="entry name" value="ADOP"/>
</dbReference>
<comment type="subcellular location">
    <subcellularLocation>
        <location evidence="1">Cell membrane</location>
        <topology evidence="1">Multi-pass membrane protein</topology>
    </subcellularLocation>
</comment>
<dbReference type="Pfam" id="PF12704">
    <property type="entry name" value="MacB_PCD"/>
    <property type="match status" value="2"/>
</dbReference>
<dbReference type="InterPro" id="IPR050250">
    <property type="entry name" value="Macrolide_Exporter_MacB"/>
</dbReference>
<feature type="domain" description="ABC3 transporter permease C-terminal" evidence="8">
    <location>
        <begin position="766"/>
        <end position="879"/>
    </location>
</feature>
<dbReference type="GO" id="GO:0022857">
    <property type="term" value="F:transmembrane transporter activity"/>
    <property type="evidence" value="ECO:0007669"/>
    <property type="project" value="TreeGrafter"/>
</dbReference>
<dbReference type="EMBL" id="CP093313">
    <property type="protein sequence ID" value="UWZ86693.1"/>
    <property type="molecule type" value="Genomic_DNA"/>
</dbReference>
<feature type="domain" description="MacB-like periplasmic core" evidence="9">
    <location>
        <begin position="592"/>
        <end position="729"/>
    </location>
</feature>
<keyword evidence="11" id="KW-1185">Reference proteome</keyword>
<name>A0A9J7BYR2_9BACT</name>
<evidence type="ECO:0000256" key="6">
    <source>
        <dbReference type="ARBA" id="ARBA00038076"/>
    </source>
</evidence>
<dbReference type="PANTHER" id="PTHR30572">
    <property type="entry name" value="MEMBRANE COMPONENT OF TRANSPORTER-RELATED"/>
    <property type="match status" value="1"/>
</dbReference>
<feature type="transmembrane region" description="Helical" evidence="7">
    <location>
        <begin position="350"/>
        <end position="374"/>
    </location>
</feature>
<evidence type="ECO:0000313" key="10">
    <source>
        <dbReference type="EMBL" id="UWZ86693.1"/>
    </source>
</evidence>
<proteinExistence type="inferred from homology"/>
<feature type="transmembrane region" description="Helical" evidence="7">
    <location>
        <begin position="498"/>
        <end position="518"/>
    </location>
</feature>
<keyword evidence="3 7" id="KW-0812">Transmembrane</keyword>
<feature type="transmembrane region" description="Helical" evidence="7">
    <location>
        <begin position="807"/>
        <end position="830"/>
    </location>
</feature>
<accession>A0A9J7BYR2</accession>
<dbReference type="KEGG" id="orp:MOP44_12275"/>
<dbReference type="NCBIfam" id="TIGR03434">
    <property type="entry name" value="ADOP"/>
    <property type="match status" value="1"/>
</dbReference>
<dbReference type="Pfam" id="PF02687">
    <property type="entry name" value="FtsX"/>
    <property type="match status" value="2"/>
</dbReference>
<comment type="similarity">
    <text evidence="6">Belongs to the ABC-4 integral membrane protein family.</text>
</comment>
<evidence type="ECO:0000259" key="8">
    <source>
        <dbReference type="Pfam" id="PF02687"/>
    </source>
</evidence>
<gene>
    <name evidence="10" type="ORF">MOP44_12275</name>
</gene>
<dbReference type="GO" id="GO:0005886">
    <property type="term" value="C:plasma membrane"/>
    <property type="evidence" value="ECO:0007669"/>
    <property type="project" value="UniProtKB-SubCell"/>
</dbReference>
<evidence type="ECO:0000256" key="1">
    <source>
        <dbReference type="ARBA" id="ARBA00004651"/>
    </source>
</evidence>
<feature type="transmembrane region" description="Helical" evidence="7">
    <location>
        <begin position="94"/>
        <end position="116"/>
    </location>
</feature>
<feature type="transmembrane region" description="Helical" evidence="7">
    <location>
        <begin position="850"/>
        <end position="871"/>
    </location>
</feature>
<feature type="transmembrane region" description="Helical" evidence="7">
    <location>
        <begin position="761"/>
        <end position="787"/>
    </location>
</feature>
<evidence type="ECO:0000256" key="5">
    <source>
        <dbReference type="ARBA" id="ARBA00023136"/>
    </source>
</evidence>
<dbReference type="Proteomes" id="UP001059380">
    <property type="component" value="Chromosome"/>
</dbReference>
<dbReference type="PANTHER" id="PTHR30572:SF4">
    <property type="entry name" value="ABC TRANSPORTER PERMEASE YTRF"/>
    <property type="match status" value="1"/>
</dbReference>
<sequence length="886" mass="96935">MLDDLRYRTRALIHHKQIEDELDEELRFHFDRQVEKLMRSGMSEQEAKRQARLSFGGHEQVKEDCRDARGTGLIELTIDDTKYALRQLVANPTFAIVMIATLALSIGANSAIFSVINGVLLKRLPYDQPERLVRVFLTSQEFPKFPLNPWDFLDFRARNHSFESMAAFTRGDVQLSGDGEPVRLNGFGITSGYFRVLGLHPQLGREFDFQAEVPGNGLQVVLSDRLWRTRFGADPNIIGRKITLNMQPFTVIGVMPPGTEHPGNVYHSVAYGESVDVWWPFSFGGNSNQRGSHYIEGIARLKAGVSVQQAHDEMNAIMAQIGREHSADGTGWRVLLIPLYSEVVGNTRRMLLVLLGAVGIVLLIACANAANLLLARASARQREIAVRLALGAPRLRVIRQLITESLIISLTGGVLGLALAFGGVRGLVSLLPADFPRAHDIHVSWPVLGFTLLISVLTGILFGLAPALQASHTDPKTGLQQGSRSSTATRPQNRLRNALVVAEVSLACVLLIGAGLMLRTFLNLLHLNPGFSEDRVLTASLSLPHQRYKTGEQTAQFYSRLSSTLSQLPGVVSAGAGSDLPWTGYDENNGGWTIEGKKPDPHNETHARYHMATPGYFSAMGIPLLEGRFFTEADKKGAPWVLIINWAMAQKYWPGEDVIGRRISFEDNPKKDEDWMTVVGVVGDVKDQPNSPAAEPAFWWSEYQASESDMSIAIRTQSDPRQVADGLRNAVHQLDPELAVADIKLMNQVADASISTPRFTFVLVGLFAALAVVLAGIGAYGVIAYTVAQRSTEFGLRVALGAQRGDLLRMVLVHSAKLAVPGTIIGVALALSLGRVMQTLIYGVSTADPLIYGCVILMVPAVALLASYVPARRAARADPMQTLRAE</sequence>
<evidence type="ECO:0000256" key="2">
    <source>
        <dbReference type="ARBA" id="ARBA00022475"/>
    </source>
</evidence>
<evidence type="ECO:0000256" key="4">
    <source>
        <dbReference type="ARBA" id="ARBA00022989"/>
    </source>
</evidence>
<evidence type="ECO:0000259" key="9">
    <source>
        <dbReference type="Pfam" id="PF12704"/>
    </source>
</evidence>
<dbReference type="AlphaFoldDB" id="A0A9J7BYR2"/>
<dbReference type="RefSeq" id="WP_260796330.1">
    <property type="nucleotide sequence ID" value="NZ_CP093313.1"/>
</dbReference>
<reference evidence="10" key="1">
    <citation type="submission" date="2021-04" db="EMBL/GenBank/DDBJ databases">
        <title>Phylogenetic analysis of Acidobacteriaceae.</title>
        <authorList>
            <person name="Qiu L."/>
            <person name="Zhang Q."/>
        </authorList>
    </citation>
    <scope>NUCLEOTIDE SEQUENCE</scope>
    <source>
        <strain evidence="10">DSM 25168</strain>
    </source>
</reference>
<evidence type="ECO:0000313" key="11">
    <source>
        <dbReference type="Proteomes" id="UP001059380"/>
    </source>
</evidence>
<dbReference type="InterPro" id="IPR047928">
    <property type="entry name" value="Perm_prefix_1"/>
</dbReference>
<feature type="domain" description="MacB-like periplasmic core" evidence="9">
    <location>
        <begin position="97"/>
        <end position="316"/>
    </location>
</feature>
<protein>
    <submittedName>
        <fullName evidence="10">ABC transporter permease</fullName>
    </submittedName>
</protein>
<keyword evidence="5 7" id="KW-0472">Membrane</keyword>
<evidence type="ECO:0000256" key="7">
    <source>
        <dbReference type="SAM" id="Phobius"/>
    </source>
</evidence>
<dbReference type="InterPro" id="IPR025857">
    <property type="entry name" value="MacB_PCD"/>
</dbReference>
<keyword evidence="4 7" id="KW-1133">Transmembrane helix</keyword>
<feature type="transmembrane region" description="Helical" evidence="7">
    <location>
        <begin position="406"/>
        <end position="428"/>
    </location>
</feature>
<dbReference type="InterPro" id="IPR003838">
    <property type="entry name" value="ABC3_permease_C"/>
</dbReference>
<evidence type="ECO:0000256" key="3">
    <source>
        <dbReference type="ARBA" id="ARBA00022692"/>
    </source>
</evidence>
<keyword evidence="2" id="KW-1003">Cell membrane</keyword>
<feature type="domain" description="ABC3 transporter permease C-terminal" evidence="8">
    <location>
        <begin position="357"/>
        <end position="475"/>
    </location>
</feature>
<organism evidence="10 11">
    <name type="scientific">Occallatibacter riparius</name>
    <dbReference type="NCBI Taxonomy" id="1002689"/>
    <lineage>
        <taxon>Bacteria</taxon>
        <taxon>Pseudomonadati</taxon>
        <taxon>Acidobacteriota</taxon>
        <taxon>Terriglobia</taxon>
        <taxon>Terriglobales</taxon>
        <taxon>Acidobacteriaceae</taxon>
        <taxon>Occallatibacter</taxon>
    </lineage>
</organism>
<feature type="transmembrane region" description="Helical" evidence="7">
    <location>
        <begin position="448"/>
        <end position="468"/>
    </location>
</feature>
<dbReference type="NCBIfam" id="NF038403">
    <property type="entry name" value="perm_prefix_1"/>
    <property type="match status" value="1"/>
</dbReference>